<dbReference type="RefSeq" id="WP_344395924.1">
    <property type="nucleotide sequence ID" value="NZ_BAAASJ010000118.1"/>
</dbReference>
<protein>
    <recommendedName>
        <fullName evidence="4">Transcriptional regulator</fullName>
    </recommendedName>
</protein>
<evidence type="ECO:0008006" key="4">
    <source>
        <dbReference type="Google" id="ProtNLM"/>
    </source>
</evidence>
<gene>
    <name evidence="2" type="ORF">GCM10010307_76110</name>
</gene>
<dbReference type="InterPro" id="IPR010982">
    <property type="entry name" value="Lambda_DNA-bd_dom_sf"/>
</dbReference>
<evidence type="ECO:0000313" key="2">
    <source>
        <dbReference type="EMBL" id="GAA2659532.1"/>
    </source>
</evidence>
<dbReference type="Gene3D" id="1.10.260.40">
    <property type="entry name" value="lambda repressor-like DNA-binding domains"/>
    <property type="match status" value="1"/>
</dbReference>
<comment type="caution">
    <text evidence="2">The sequence shown here is derived from an EMBL/GenBank/DDBJ whole genome shotgun (WGS) entry which is preliminary data.</text>
</comment>
<organism evidence="2 3">
    <name type="scientific">Streptomyces vastus</name>
    <dbReference type="NCBI Taxonomy" id="285451"/>
    <lineage>
        <taxon>Bacteria</taxon>
        <taxon>Bacillati</taxon>
        <taxon>Actinomycetota</taxon>
        <taxon>Actinomycetes</taxon>
        <taxon>Kitasatosporales</taxon>
        <taxon>Streptomycetaceae</taxon>
        <taxon>Streptomyces</taxon>
    </lineage>
</organism>
<proteinExistence type="predicted"/>
<accession>A0ABN3RSS9</accession>
<name>A0ABN3RSS9_9ACTN</name>
<dbReference type="Proteomes" id="UP001500151">
    <property type="component" value="Unassembled WGS sequence"/>
</dbReference>
<sequence>MRDPLSALAETLIRLDALLAEGQSRDDVLDVERLSVDSGVPRDVIATLLDGKEPPAEDVTDRIIRRFEHLRETRRRDDGHRHSYGEIAASFGASRASLSNLVNSRKKTQADEGAESRAARSGGPLAATQAGIEEFFFGAPNGWLSAEPASALDDALQPVLAELREAAGEDPLARLRHAHGLRRIAHRAAELSDAEQELVADWIDTILRRRERYKGVEGPETR</sequence>
<feature type="region of interest" description="Disordered" evidence="1">
    <location>
        <begin position="102"/>
        <end position="124"/>
    </location>
</feature>
<evidence type="ECO:0000256" key="1">
    <source>
        <dbReference type="SAM" id="MobiDB-lite"/>
    </source>
</evidence>
<evidence type="ECO:0000313" key="3">
    <source>
        <dbReference type="Proteomes" id="UP001500151"/>
    </source>
</evidence>
<feature type="compositionally biased region" description="Basic and acidic residues" evidence="1">
    <location>
        <begin position="108"/>
        <end position="118"/>
    </location>
</feature>
<dbReference type="EMBL" id="BAAASJ010000118">
    <property type="protein sequence ID" value="GAA2659532.1"/>
    <property type="molecule type" value="Genomic_DNA"/>
</dbReference>
<keyword evidence="3" id="KW-1185">Reference proteome</keyword>
<reference evidence="2 3" key="1">
    <citation type="journal article" date="2019" name="Int. J. Syst. Evol. Microbiol.">
        <title>The Global Catalogue of Microorganisms (GCM) 10K type strain sequencing project: providing services to taxonomists for standard genome sequencing and annotation.</title>
        <authorList>
            <consortium name="The Broad Institute Genomics Platform"/>
            <consortium name="The Broad Institute Genome Sequencing Center for Infectious Disease"/>
            <person name="Wu L."/>
            <person name="Ma J."/>
        </authorList>
    </citation>
    <scope>NUCLEOTIDE SEQUENCE [LARGE SCALE GENOMIC DNA]</scope>
    <source>
        <strain evidence="2 3">JCM 4524</strain>
    </source>
</reference>